<feature type="compositionally biased region" description="Low complexity" evidence="1">
    <location>
        <begin position="19"/>
        <end position="34"/>
    </location>
</feature>
<dbReference type="Pfam" id="PF10310">
    <property type="entry name" value="DUF5427"/>
    <property type="match status" value="1"/>
</dbReference>
<evidence type="ECO:0000313" key="3">
    <source>
        <dbReference type="Proteomes" id="UP000094455"/>
    </source>
</evidence>
<feature type="region of interest" description="Disordered" evidence="1">
    <location>
        <begin position="15"/>
        <end position="135"/>
    </location>
</feature>
<keyword evidence="3" id="KW-1185">Reference proteome</keyword>
<dbReference type="EMBL" id="KV454004">
    <property type="protein sequence ID" value="ODQ45697.1"/>
    <property type="molecule type" value="Genomic_DNA"/>
</dbReference>
<dbReference type="RefSeq" id="XP_019016810.1">
    <property type="nucleotide sequence ID" value="XM_019162939.1"/>
</dbReference>
<evidence type="ECO:0008006" key="4">
    <source>
        <dbReference type="Google" id="ProtNLM"/>
    </source>
</evidence>
<organism evidence="2 3">
    <name type="scientific">Pichia membranifaciens NRRL Y-2026</name>
    <dbReference type="NCBI Taxonomy" id="763406"/>
    <lineage>
        <taxon>Eukaryota</taxon>
        <taxon>Fungi</taxon>
        <taxon>Dikarya</taxon>
        <taxon>Ascomycota</taxon>
        <taxon>Saccharomycotina</taxon>
        <taxon>Pichiomycetes</taxon>
        <taxon>Pichiales</taxon>
        <taxon>Pichiaceae</taxon>
        <taxon>Pichia</taxon>
    </lineage>
</organism>
<dbReference type="AlphaFoldDB" id="A0A1E3NHU2"/>
<gene>
    <name evidence="2" type="ORF">PICMEDRAFT_35373</name>
</gene>
<dbReference type="PANTHER" id="PTHR28265:SF1">
    <property type="entry name" value="MAINTENANCE OF TELOMERE CAPPING PROTEIN 1"/>
    <property type="match status" value="1"/>
</dbReference>
<protein>
    <recommendedName>
        <fullName evidence="4">Maintenance of telomere capping protein 1</fullName>
    </recommendedName>
</protein>
<sequence>MTSATDEKEIFDFLDSLPTDDASSSNADATASAAINKSSGSGATQQTLKSGTDADGKKTNDDIFEFLDELEGKNKESGKKNNTYTKSSGSNDNNNKNEAKLESSNETIKDDEKSEGAGKKSTPVAPPLRTDEPVNDPITSIASWWSSTGSAKVSTQLSSLWGTAQSIGEQAQKQAEDALKKAREQSLEDNIRTAVKELGISGVRDNINEIINAMNNKDEVIEIVLVHDMKNFIGLTDMVKYNFEDVMSQQAGSHSSTTDDVDHTSEERIDFALFNGKGSDAEKLIMANIENEMKRRTEREDPANESSTTDSNPSSPALSNLGNTDPESGESESAVKTRKTTIYISLLAWTSNKDNTLNNGKEIVIDSHSSSSFTISCVLKDEGHGITIHSQSQPLPLKWAQWIEGNLEEGEKEDDIDPSEWVIGWVKNAISNAIGVTSQSYIIKRMGY</sequence>
<dbReference type="STRING" id="763406.A0A1E3NHU2"/>
<dbReference type="PANTHER" id="PTHR28265">
    <property type="entry name" value="MAINTENANCE OF TELOMERE CAPPING PROTEIN 1"/>
    <property type="match status" value="1"/>
</dbReference>
<feature type="compositionally biased region" description="Basic and acidic residues" evidence="1">
    <location>
        <begin position="293"/>
        <end position="302"/>
    </location>
</feature>
<feature type="compositionally biased region" description="Polar residues" evidence="1">
    <location>
        <begin position="35"/>
        <end position="50"/>
    </location>
</feature>
<reference evidence="2 3" key="1">
    <citation type="journal article" date="2016" name="Proc. Natl. Acad. Sci. U.S.A.">
        <title>Comparative genomics of biotechnologically important yeasts.</title>
        <authorList>
            <person name="Riley R."/>
            <person name="Haridas S."/>
            <person name="Wolfe K.H."/>
            <person name="Lopes M.R."/>
            <person name="Hittinger C.T."/>
            <person name="Goeker M."/>
            <person name="Salamov A.A."/>
            <person name="Wisecaver J.H."/>
            <person name="Long T.M."/>
            <person name="Calvey C.H."/>
            <person name="Aerts A.L."/>
            <person name="Barry K.W."/>
            <person name="Choi C."/>
            <person name="Clum A."/>
            <person name="Coughlan A.Y."/>
            <person name="Deshpande S."/>
            <person name="Douglass A.P."/>
            <person name="Hanson S.J."/>
            <person name="Klenk H.-P."/>
            <person name="LaButti K.M."/>
            <person name="Lapidus A."/>
            <person name="Lindquist E.A."/>
            <person name="Lipzen A.M."/>
            <person name="Meier-Kolthoff J.P."/>
            <person name="Ohm R.A."/>
            <person name="Otillar R.P."/>
            <person name="Pangilinan J.L."/>
            <person name="Peng Y."/>
            <person name="Rokas A."/>
            <person name="Rosa C.A."/>
            <person name="Scheuner C."/>
            <person name="Sibirny A.A."/>
            <person name="Slot J.C."/>
            <person name="Stielow J.B."/>
            <person name="Sun H."/>
            <person name="Kurtzman C.P."/>
            <person name="Blackwell M."/>
            <person name="Grigoriev I.V."/>
            <person name="Jeffries T.W."/>
        </authorList>
    </citation>
    <scope>NUCLEOTIDE SEQUENCE [LARGE SCALE GENOMIC DNA]</scope>
    <source>
        <strain evidence="2 3">NRRL Y-2026</strain>
    </source>
</reference>
<feature type="compositionally biased region" description="Basic and acidic residues" evidence="1">
    <location>
        <begin position="52"/>
        <end position="61"/>
    </location>
</feature>
<feature type="compositionally biased region" description="Polar residues" evidence="1">
    <location>
        <begin position="304"/>
        <end position="326"/>
    </location>
</feature>
<feature type="region of interest" description="Disordered" evidence="1">
    <location>
        <begin position="293"/>
        <end position="335"/>
    </location>
</feature>
<feature type="compositionally biased region" description="Basic and acidic residues" evidence="1">
    <location>
        <begin position="70"/>
        <end position="79"/>
    </location>
</feature>
<dbReference type="InterPro" id="IPR018814">
    <property type="entry name" value="DUF5427"/>
</dbReference>
<evidence type="ECO:0000256" key="1">
    <source>
        <dbReference type="SAM" id="MobiDB-lite"/>
    </source>
</evidence>
<feature type="compositionally biased region" description="Low complexity" evidence="1">
    <location>
        <begin position="80"/>
        <end position="94"/>
    </location>
</feature>
<dbReference type="GeneID" id="30179626"/>
<accession>A0A1E3NHU2</accession>
<dbReference type="OrthoDB" id="5594977at2759"/>
<proteinExistence type="predicted"/>
<name>A0A1E3NHU2_9ASCO</name>
<evidence type="ECO:0000313" key="2">
    <source>
        <dbReference type="EMBL" id="ODQ45697.1"/>
    </source>
</evidence>
<dbReference type="Proteomes" id="UP000094455">
    <property type="component" value="Unassembled WGS sequence"/>
</dbReference>
<feature type="compositionally biased region" description="Basic and acidic residues" evidence="1">
    <location>
        <begin position="95"/>
        <end position="118"/>
    </location>
</feature>